<accession>A0ABP1AQ50</accession>
<dbReference type="Pfam" id="PF00808">
    <property type="entry name" value="CBFD_NFYB_HMF"/>
    <property type="match status" value="1"/>
</dbReference>
<keyword evidence="2" id="KW-0539">Nucleus</keyword>
<organism evidence="5 6">
    <name type="scientific">Sphagnum jensenii</name>
    <dbReference type="NCBI Taxonomy" id="128206"/>
    <lineage>
        <taxon>Eukaryota</taxon>
        <taxon>Viridiplantae</taxon>
        <taxon>Streptophyta</taxon>
        <taxon>Embryophyta</taxon>
        <taxon>Bryophyta</taxon>
        <taxon>Sphagnophytina</taxon>
        <taxon>Sphagnopsida</taxon>
        <taxon>Sphagnales</taxon>
        <taxon>Sphagnaceae</taxon>
        <taxon>Sphagnum</taxon>
    </lineage>
</organism>
<protein>
    <recommendedName>
        <fullName evidence="4">Transcription factor CBF/NF-Y/archaeal histone domain-containing protein</fullName>
    </recommendedName>
</protein>
<evidence type="ECO:0000313" key="6">
    <source>
        <dbReference type="Proteomes" id="UP001497522"/>
    </source>
</evidence>
<evidence type="ECO:0000256" key="2">
    <source>
        <dbReference type="ARBA" id="ARBA00023242"/>
    </source>
</evidence>
<feature type="transmembrane region" description="Helical" evidence="3">
    <location>
        <begin position="17"/>
        <end position="38"/>
    </location>
</feature>
<dbReference type="EMBL" id="OZ023715">
    <property type="protein sequence ID" value="CAK9864712.1"/>
    <property type="molecule type" value="Genomic_DNA"/>
</dbReference>
<proteinExistence type="predicted"/>
<dbReference type="SUPFAM" id="SSF47113">
    <property type="entry name" value="Histone-fold"/>
    <property type="match status" value="1"/>
</dbReference>
<dbReference type="PANTHER" id="PTHR10252:SF54">
    <property type="entry name" value="CHROMATIN ACCESSIBILITY COMPLEX PROTEIN 1"/>
    <property type="match status" value="1"/>
</dbReference>
<keyword evidence="3" id="KW-1133">Transmembrane helix</keyword>
<evidence type="ECO:0000256" key="1">
    <source>
        <dbReference type="ARBA" id="ARBA00004123"/>
    </source>
</evidence>
<dbReference type="InterPro" id="IPR003958">
    <property type="entry name" value="CBFA_NFYB_domain"/>
</dbReference>
<dbReference type="CDD" id="cd22908">
    <property type="entry name" value="HFD_NFYC-like"/>
    <property type="match status" value="1"/>
</dbReference>
<name>A0ABP1AQ50_9BRYO</name>
<dbReference type="InterPro" id="IPR050568">
    <property type="entry name" value="Transcr_DNA_Rep_Reg"/>
</dbReference>
<dbReference type="InterPro" id="IPR009072">
    <property type="entry name" value="Histone-fold"/>
</dbReference>
<gene>
    <name evidence="5" type="ORF">CSSPJE1EN2_LOCUS7707</name>
</gene>
<evidence type="ECO:0000259" key="4">
    <source>
        <dbReference type="Pfam" id="PF00808"/>
    </source>
</evidence>
<evidence type="ECO:0000313" key="5">
    <source>
        <dbReference type="EMBL" id="CAK9864712.1"/>
    </source>
</evidence>
<keyword evidence="3" id="KW-0472">Membrane</keyword>
<feature type="domain" description="Transcription factor CBF/NF-Y/archaeal histone" evidence="4">
    <location>
        <begin position="46"/>
        <end position="108"/>
    </location>
</feature>
<dbReference type="Gene3D" id="1.10.20.10">
    <property type="entry name" value="Histone, subunit A"/>
    <property type="match status" value="1"/>
</dbReference>
<dbReference type="PANTHER" id="PTHR10252">
    <property type="entry name" value="HISTONE-LIKE TRANSCRIPTION FACTOR CCAAT-RELATED"/>
    <property type="match status" value="1"/>
</dbReference>
<dbReference type="Proteomes" id="UP001497522">
    <property type="component" value="Chromosome 14"/>
</dbReference>
<keyword evidence="3" id="KW-0812">Transmembrane</keyword>
<reference evidence="5" key="1">
    <citation type="submission" date="2024-03" db="EMBL/GenBank/DDBJ databases">
        <authorList>
            <consortium name="ELIXIR-Norway"/>
            <consortium name="Elixir Norway"/>
        </authorList>
    </citation>
    <scope>NUCLEOTIDE SEQUENCE</scope>
</reference>
<keyword evidence="6" id="KW-1185">Reference proteome</keyword>
<comment type="subcellular location">
    <subcellularLocation>
        <location evidence="1">Nucleus</location>
    </subcellularLocation>
</comment>
<evidence type="ECO:0000256" key="3">
    <source>
        <dbReference type="SAM" id="Phobius"/>
    </source>
</evidence>
<sequence length="255" mass="28937">MPHPSAVMASHEKRERIIVVLVFVVVVVVSACATMSYGSREFKNHQLPLARIKKIMKSDEDVKMIAAESPVLFAKACEMFILELTLCSWIHTEENKWRTLQRNDVAGAITRGDIFYFLVDIVPSDKLKLRVYLLDEDLAIPWSGVSGTIQWQHLAKCCYQLGLCFTESTFINWQEMMVARPAVAQTPQMMYQPPQDKCSKQSASDSREFDVHAPSLYSGLPDVKIAILADNWKVIRSALLLEHLSSKELQQHQPS</sequence>